<keyword evidence="4 8" id="KW-0378">Hydrolase</keyword>
<dbReference type="Proteomes" id="UP001271249">
    <property type="component" value="Unassembled WGS sequence"/>
</dbReference>
<evidence type="ECO:0000256" key="3">
    <source>
        <dbReference type="ARBA" id="ARBA00022763"/>
    </source>
</evidence>
<evidence type="ECO:0000313" key="10">
    <source>
        <dbReference type="Proteomes" id="UP001271249"/>
    </source>
</evidence>
<evidence type="ECO:0000256" key="2">
    <source>
        <dbReference type="ARBA" id="ARBA00022670"/>
    </source>
</evidence>
<sequence length="161" mass="17912">MPKAAMFNARIETVDTTPAFRDAFKSKRCLVPADGYYEWTKSPADGGKDPWHIFQPGHAPFSFAGLWAYNSNLDITSCTIIIGPSAAPVNQIHDRQPLILDPAYYDAWLDPKTPAGDLRDILSHHIDGQLQFYRVGRDVNAAAIDKRPNDHAGLIEPIKLL</sequence>
<comment type="similarity">
    <text evidence="1 8">Belongs to the SOS response-associated peptidase family.</text>
</comment>
<keyword evidence="10" id="KW-1185">Reference proteome</keyword>
<name>A0ABU4Z789_9HYPH</name>
<accession>A0ABU4Z789</accession>
<reference evidence="9 10" key="1">
    <citation type="submission" date="2023-08" db="EMBL/GenBank/DDBJ databases">
        <title>Implementing the SeqCode for naming new Mesorhizobium species isolated from Vachellia karroo root nodules.</title>
        <authorList>
            <person name="Van Lill M."/>
        </authorList>
    </citation>
    <scope>NUCLEOTIDE SEQUENCE [LARGE SCALE GENOMIC DNA]</scope>
    <source>
        <strain evidence="9 10">VK22B</strain>
    </source>
</reference>
<evidence type="ECO:0000313" key="9">
    <source>
        <dbReference type="EMBL" id="MDX8495152.1"/>
    </source>
</evidence>
<dbReference type="EMBL" id="JAVIJC010000034">
    <property type="protein sequence ID" value="MDX8495152.1"/>
    <property type="molecule type" value="Genomic_DNA"/>
</dbReference>
<dbReference type="InterPro" id="IPR036590">
    <property type="entry name" value="SRAP-like"/>
</dbReference>
<dbReference type="EC" id="3.4.-.-" evidence="8"/>
<evidence type="ECO:0000256" key="8">
    <source>
        <dbReference type="RuleBase" id="RU364100"/>
    </source>
</evidence>
<keyword evidence="6" id="KW-0238">DNA-binding</keyword>
<proteinExistence type="inferred from homology"/>
<protein>
    <recommendedName>
        <fullName evidence="8">Abasic site processing protein</fullName>
        <ecNumber evidence="8">3.4.-.-</ecNumber>
    </recommendedName>
</protein>
<keyword evidence="7" id="KW-0456">Lyase</keyword>
<dbReference type="InterPro" id="IPR003738">
    <property type="entry name" value="SRAP"/>
</dbReference>
<comment type="caution">
    <text evidence="9">The sequence shown here is derived from an EMBL/GenBank/DDBJ whole genome shotgun (WGS) entry which is preliminary data.</text>
</comment>
<dbReference type="PANTHER" id="PTHR13604:SF0">
    <property type="entry name" value="ABASIC SITE PROCESSING PROTEIN HMCES"/>
    <property type="match status" value="1"/>
</dbReference>
<organism evidence="9 10">
    <name type="scientific">Mesorhizobium captivum</name>
    <dbReference type="NCBI Taxonomy" id="3072319"/>
    <lineage>
        <taxon>Bacteria</taxon>
        <taxon>Pseudomonadati</taxon>
        <taxon>Pseudomonadota</taxon>
        <taxon>Alphaproteobacteria</taxon>
        <taxon>Hyphomicrobiales</taxon>
        <taxon>Phyllobacteriaceae</taxon>
        <taxon>Mesorhizobium</taxon>
    </lineage>
</organism>
<evidence type="ECO:0000256" key="6">
    <source>
        <dbReference type="ARBA" id="ARBA00023125"/>
    </source>
</evidence>
<evidence type="ECO:0000256" key="4">
    <source>
        <dbReference type="ARBA" id="ARBA00022801"/>
    </source>
</evidence>
<keyword evidence="5" id="KW-0190">Covalent protein-DNA linkage</keyword>
<evidence type="ECO:0000256" key="7">
    <source>
        <dbReference type="ARBA" id="ARBA00023239"/>
    </source>
</evidence>
<gene>
    <name evidence="9" type="ORF">RFN29_26690</name>
</gene>
<keyword evidence="3" id="KW-0227">DNA damage</keyword>
<evidence type="ECO:0000256" key="1">
    <source>
        <dbReference type="ARBA" id="ARBA00008136"/>
    </source>
</evidence>
<dbReference type="PANTHER" id="PTHR13604">
    <property type="entry name" value="DC12-RELATED"/>
    <property type="match status" value="1"/>
</dbReference>
<dbReference type="Pfam" id="PF02586">
    <property type="entry name" value="SRAP"/>
    <property type="match status" value="1"/>
</dbReference>
<dbReference type="SUPFAM" id="SSF143081">
    <property type="entry name" value="BB1717-like"/>
    <property type="match status" value="1"/>
</dbReference>
<keyword evidence="2 8" id="KW-0645">Protease</keyword>
<dbReference type="Gene3D" id="3.90.1680.10">
    <property type="entry name" value="SOS response associated peptidase-like"/>
    <property type="match status" value="1"/>
</dbReference>
<evidence type="ECO:0000256" key="5">
    <source>
        <dbReference type="ARBA" id="ARBA00023124"/>
    </source>
</evidence>